<dbReference type="PANTHER" id="PTHR43080">
    <property type="entry name" value="CBS DOMAIN-CONTAINING PROTEIN CBSX3, MITOCHONDRIAL"/>
    <property type="match status" value="1"/>
</dbReference>
<dbReference type="CDD" id="cd02205">
    <property type="entry name" value="CBS_pair_SF"/>
    <property type="match status" value="1"/>
</dbReference>
<dbReference type="PANTHER" id="PTHR43080:SF2">
    <property type="entry name" value="CBS DOMAIN-CONTAINING PROTEIN"/>
    <property type="match status" value="1"/>
</dbReference>
<keyword evidence="1" id="KW-0129">CBS domain</keyword>
<comment type="caution">
    <text evidence="3">The sequence shown here is derived from an EMBL/GenBank/DDBJ whole genome shotgun (WGS) entry which is preliminary data.</text>
</comment>
<evidence type="ECO:0000256" key="1">
    <source>
        <dbReference type="ARBA" id="ARBA00023122"/>
    </source>
</evidence>
<dbReference type="InterPro" id="IPR000644">
    <property type="entry name" value="CBS_dom"/>
</dbReference>
<dbReference type="InterPro" id="IPR051257">
    <property type="entry name" value="Diverse_CBS-Domain"/>
</dbReference>
<dbReference type="SUPFAM" id="SSF54631">
    <property type="entry name" value="CBS-domain pair"/>
    <property type="match status" value="1"/>
</dbReference>
<dbReference type="Gene3D" id="3.10.580.10">
    <property type="entry name" value="CBS-domain"/>
    <property type="match status" value="1"/>
</dbReference>
<dbReference type="PROSITE" id="PS51371">
    <property type="entry name" value="CBS"/>
    <property type="match status" value="1"/>
</dbReference>
<feature type="domain" description="CBS" evidence="2">
    <location>
        <begin position="9"/>
        <end position="66"/>
    </location>
</feature>
<evidence type="ECO:0000259" key="2">
    <source>
        <dbReference type="PROSITE" id="PS51371"/>
    </source>
</evidence>
<reference evidence="3" key="2">
    <citation type="journal article" date="2014" name="ISME J.">
        <title>Microbial stratification in low pH oxic and suboxic macroscopic growths along an acid mine drainage.</title>
        <authorList>
            <person name="Mendez-Garcia C."/>
            <person name="Mesa V."/>
            <person name="Sprenger R.R."/>
            <person name="Richter M."/>
            <person name="Diez M.S."/>
            <person name="Solano J."/>
            <person name="Bargiela R."/>
            <person name="Golyshina O.V."/>
            <person name="Manteca A."/>
            <person name="Ramos J.L."/>
            <person name="Gallego J.R."/>
            <person name="Llorente I."/>
            <person name="Martins Dos Santos V.A."/>
            <person name="Jensen O.N."/>
            <person name="Pelaez A.I."/>
            <person name="Sanchez J."/>
            <person name="Ferrer M."/>
        </authorList>
    </citation>
    <scope>NUCLEOTIDE SEQUENCE</scope>
</reference>
<sequence length="144" mass="15732">MVLLAKDLMDREVLVLDEATDVLSAAATMVQRRKGYVILTRHPGREPVGIVTEWDLLEKVLAPGRSPREVRLKDIASTHLQECGPETPTDEVVARMADLGVRRIVVRSGDQVLGVITSRSVLANFRKYVDRVSAGIAGFQGPSG</sequence>
<name>T0YFB2_9ZZZZ</name>
<dbReference type="AlphaFoldDB" id="T0YFB2"/>
<dbReference type="Pfam" id="PF00571">
    <property type="entry name" value="CBS"/>
    <property type="match status" value="2"/>
</dbReference>
<gene>
    <name evidence="3" type="ORF">B1B_17964</name>
</gene>
<protein>
    <submittedName>
        <fullName evidence="3">Cystathionine beta-synthase, core domain protein</fullName>
    </submittedName>
</protein>
<proteinExistence type="predicted"/>
<dbReference type="SMART" id="SM00116">
    <property type="entry name" value="CBS"/>
    <property type="match status" value="2"/>
</dbReference>
<dbReference type="EMBL" id="AUZY01012012">
    <property type="protein sequence ID" value="EQD31833.1"/>
    <property type="molecule type" value="Genomic_DNA"/>
</dbReference>
<dbReference type="InterPro" id="IPR046342">
    <property type="entry name" value="CBS_dom_sf"/>
</dbReference>
<reference evidence="3" key="1">
    <citation type="submission" date="2013-08" db="EMBL/GenBank/DDBJ databases">
        <authorList>
            <person name="Mendez C."/>
            <person name="Richter M."/>
            <person name="Ferrer M."/>
            <person name="Sanchez J."/>
        </authorList>
    </citation>
    <scope>NUCLEOTIDE SEQUENCE</scope>
</reference>
<organism evidence="3">
    <name type="scientific">mine drainage metagenome</name>
    <dbReference type="NCBI Taxonomy" id="410659"/>
    <lineage>
        <taxon>unclassified sequences</taxon>
        <taxon>metagenomes</taxon>
        <taxon>ecological metagenomes</taxon>
    </lineage>
</organism>
<evidence type="ECO:0000313" key="3">
    <source>
        <dbReference type="EMBL" id="EQD31833.1"/>
    </source>
</evidence>
<accession>T0YFB2</accession>